<sequence length="476" mass="54988">MSDFNKLKFQQLENKFANEFADVNNKQILFSGAFGSGKTTFLRDFAAENSDTIFTHIYPVNYTLHSNTDIYEILKYDIILELISLGCFKSEDVDSLLQYTYALSQTADGAVKKVLNLFSKTGKKLDDLQGIFKTSIDKFSKIKNNLSNPLLSVLDFGNEVDSLKGYEYEDFITSVIKEKLCNFKKNVVLIVDDLDTIDPEHLFRLISIFRAHIDHHTNENKFGFDKIIFVADVNNLKTMYAHRFGSSESFSGYISKLSSKDIFYFNPSKELYTNLNGFLSRIYVTLEGTGGKLPLLQNSSDNTKLLAVYLLANLVNINILNLRDLVKENVLHYSIDSYIDRYQSNLYHLDIYPIYTLIKYYVANPTLIKSTFTRIEDDPLGLNQVFQGVRNYEFMYSNFSVPFLEVISYLPEFKEKKENEIFEFKVDGKLFEINPFKQSMSRKLSFRVKDETISARDFFLLAGYCLSQFQKNITDL</sequence>
<dbReference type="AlphaFoldDB" id="A0A3N0BWW1"/>
<dbReference type="InterPro" id="IPR011646">
    <property type="entry name" value="KAP_P-loop"/>
</dbReference>
<accession>A0A3N0BWW1</accession>
<evidence type="ECO:0000313" key="3">
    <source>
        <dbReference type="Proteomes" id="UP000274046"/>
    </source>
</evidence>
<dbReference type="Gene3D" id="3.40.50.300">
    <property type="entry name" value="P-loop containing nucleotide triphosphate hydrolases"/>
    <property type="match status" value="1"/>
</dbReference>
<dbReference type="InterPro" id="IPR027417">
    <property type="entry name" value="P-loop_NTPase"/>
</dbReference>
<feature type="domain" description="KAP NTPase" evidence="1">
    <location>
        <begin position="28"/>
        <end position="260"/>
    </location>
</feature>
<proteinExistence type="predicted"/>
<dbReference type="EMBL" id="RBEE01000012">
    <property type="protein sequence ID" value="RNL54161.1"/>
    <property type="molecule type" value="Genomic_DNA"/>
</dbReference>
<comment type="caution">
    <text evidence="2">The sequence shown here is derived from an EMBL/GenBank/DDBJ whole genome shotgun (WGS) entry which is preliminary data.</text>
</comment>
<dbReference type="SUPFAM" id="SSF52540">
    <property type="entry name" value="P-loop containing nucleoside triphosphate hydrolases"/>
    <property type="match status" value="1"/>
</dbReference>
<evidence type="ECO:0000259" key="1">
    <source>
        <dbReference type="Pfam" id="PF07693"/>
    </source>
</evidence>
<name>A0A3N0BWW1_9SPHI</name>
<organism evidence="2 3">
    <name type="scientific">Pedobacter jejuensis</name>
    <dbReference type="NCBI Taxonomy" id="1268550"/>
    <lineage>
        <taxon>Bacteria</taxon>
        <taxon>Pseudomonadati</taxon>
        <taxon>Bacteroidota</taxon>
        <taxon>Sphingobacteriia</taxon>
        <taxon>Sphingobacteriales</taxon>
        <taxon>Sphingobacteriaceae</taxon>
        <taxon>Pedobacter</taxon>
    </lineage>
</organism>
<dbReference type="Proteomes" id="UP000274046">
    <property type="component" value="Unassembled WGS sequence"/>
</dbReference>
<dbReference type="RefSeq" id="WP_123205481.1">
    <property type="nucleotide sequence ID" value="NZ_RBEE01000012.1"/>
</dbReference>
<protein>
    <recommendedName>
        <fullName evidence="1">KAP NTPase domain-containing protein</fullName>
    </recommendedName>
</protein>
<reference evidence="2 3" key="1">
    <citation type="submission" date="2018-10" db="EMBL/GenBank/DDBJ databases">
        <title>Genome sequencing of Pedobacter jejuensis TNB23.</title>
        <authorList>
            <person name="Cho Y.-J."/>
            <person name="Cho A."/>
            <person name="Kim O.-S."/>
        </authorList>
    </citation>
    <scope>NUCLEOTIDE SEQUENCE [LARGE SCALE GENOMIC DNA]</scope>
    <source>
        <strain evidence="2 3">TNB23</strain>
    </source>
</reference>
<dbReference type="Pfam" id="PF07693">
    <property type="entry name" value="KAP_NTPase"/>
    <property type="match status" value="1"/>
</dbReference>
<evidence type="ECO:0000313" key="2">
    <source>
        <dbReference type="EMBL" id="RNL54161.1"/>
    </source>
</evidence>
<keyword evidence="3" id="KW-1185">Reference proteome</keyword>
<dbReference type="OrthoDB" id="871734at2"/>
<gene>
    <name evidence="2" type="ORF">D7004_08690</name>
</gene>